<evidence type="ECO:0000256" key="3">
    <source>
        <dbReference type="ARBA" id="ARBA00023015"/>
    </source>
</evidence>
<dbReference type="Gene3D" id="3.40.50.300">
    <property type="entry name" value="P-loop containing nucleotide triphosphate hydrolases"/>
    <property type="match status" value="1"/>
</dbReference>
<dbReference type="PROSITE" id="PS00676">
    <property type="entry name" value="SIGMA54_INTERACT_2"/>
    <property type="match status" value="1"/>
</dbReference>
<dbReference type="InterPro" id="IPR029016">
    <property type="entry name" value="GAF-like_dom_sf"/>
</dbReference>
<dbReference type="GO" id="GO:0005524">
    <property type="term" value="F:ATP binding"/>
    <property type="evidence" value="ECO:0007669"/>
    <property type="project" value="UniProtKB-KW"/>
</dbReference>
<accession>A0A423PRZ1</accession>
<dbReference type="SUPFAM" id="SSF55781">
    <property type="entry name" value="GAF domain-like"/>
    <property type="match status" value="1"/>
</dbReference>
<name>A0A423PRZ1_9GAMM</name>
<keyword evidence="1" id="KW-0547">Nucleotide-binding</keyword>
<evidence type="ECO:0000259" key="6">
    <source>
        <dbReference type="PROSITE" id="PS50045"/>
    </source>
</evidence>
<dbReference type="Gene3D" id="3.30.450.40">
    <property type="match status" value="1"/>
</dbReference>
<dbReference type="AlphaFoldDB" id="A0A423PRZ1"/>
<dbReference type="InterPro" id="IPR025944">
    <property type="entry name" value="Sigma_54_int_dom_CS"/>
</dbReference>
<keyword evidence="8" id="KW-1185">Reference proteome</keyword>
<dbReference type="Proteomes" id="UP000285310">
    <property type="component" value="Unassembled WGS sequence"/>
</dbReference>
<dbReference type="Gene3D" id="1.10.10.60">
    <property type="entry name" value="Homeodomain-like"/>
    <property type="match status" value="1"/>
</dbReference>
<dbReference type="EMBL" id="AYKG01000022">
    <property type="protein sequence ID" value="ROO28375.1"/>
    <property type="molecule type" value="Genomic_DNA"/>
</dbReference>
<dbReference type="FunFam" id="3.40.50.300:FF:000006">
    <property type="entry name" value="DNA-binding transcriptional regulator NtrC"/>
    <property type="match status" value="1"/>
</dbReference>
<dbReference type="Pfam" id="PF25601">
    <property type="entry name" value="AAA_lid_14"/>
    <property type="match status" value="1"/>
</dbReference>
<dbReference type="GO" id="GO:0043565">
    <property type="term" value="F:sequence-specific DNA binding"/>
    <property type="evidence" value="ECO:0007669"/>
    <property type="project" value="InterPro"/>
</dbReference>
<dbReference type="InterPro" id="IPR003593">
    <property type="entry name" value="AAA+_ATPase"/>
</dbReference>
<evidence type="ECO:0000313" key="7">
    <source>
        <dbReference type="EMBL" id="ROO28375.1"/>
    </source>
</evidence>
<dbReference type="GO" id="GO:0006355">
    <property type="term" value="P:regulation of DNA-templated transcription"/>
    <property type="evidence" value="ECO:0007669"/>
    <property type="project" value="InterPro"/>
</dbReference>
<protein>
    <submittedName>
        <fullName evidence="7">ATPase AAA</fullName>
    </submittedName>
</protein>
<evidence type="ECO:0000256" key="1">
    <source>
        <dbReference type="ARBA" id="ARBA00022741"/>
    </source>
</evidence>
<keyword evidence="4" id="KW-0238">DNA-binding</keyword>
<dbReference type="PANTHER" id="PTHR32071">
    <property type="entry name" value="TRANSCRIPTIONAL REGULATORY PROTEIN"/>
    <property type="match status" value="1"/>
</dbReference>
<reference evidence="7 8" key="1">
    <citation type="submission" date="2013-10" db="EMBL/GenBank/DDBJ databases">
        <title>Salinisphaera japonica YTM-1 Genome Sequencing.</title>
        <authorList>
            <person name="Lai Q."/>
            <person name="Li C."/>
            <person name="Shao Z."/>
        </authorList>
    </citation>
    <scope>NUCLEOTIDE SEQUENCE [LARGE SCALE GENOMIC DNA]</scope>
    <source>
        <strain evidence="7 8">YTM-1</strain>
    </source>
</reference>
<sequence length="631" mass="66935">MPEAPLRATDYGEPVMSQTFVADGAEPEQLLAAYQPLLQQNVRAIRDSWRRCRSAGLGCDERPRARRVSARRLERLYAATADVRSLALAEMRLLHDQLGARGFTLTLADPDSVILDCLPSDDHSVSSAGELAPGYCWLEDTHGTNAVGTAAAAGRVVVVAGADHYLETYRGLVCIATPIFGADGELRAIIDATAETAVDSHALAYTLGLMQMAGGHVQTELFRQRHHDAHVVMLDMKVGPATQSAIALAFEPDGRLRATSAGARQLFAHALMVPGTDFSALFRQSLDTLVDTIRPPAGFVELVDHDGHWLTATLYLCQSPAPADSPAAGAGQARYIADDADIKAALDLAGRASRYRVPVLIEGETGTGKEQAARHVHSASQRVGEFVAVNCAGLAAELIEAELFGHAPGAYTGARAEGGRGLVRQADGGTLFLDEIGDMPHRLQAHLLRLIDTWDVRPVGSDVSQTVDVQLVTATYRDLDAAVEAGSFRADLLHRIRVARVSLAPLRARSDCRAIAQALLTGVDESKTLSADALAALAAHDWPGNIRELRNVITQLVLATPAQTIPADAVHACLHPRAPCSATGSRASAGQAVGDDDVREAVAAEAGNIAAAARRLGVSRTTVYKHLSATP</sequence>
<dbReference type="PROSITE" id="PS50045">
    <property type="entry name" value="SIGMA54_INTERACT_4"/>
    <property type="match status" value="1"/>
</dbReference>
<dbReference type="InParanoid" id="A0A423PRZ1"/>
<dbReference type="PANTHER" id="PTHR32071:SF99">
    <property type="entry name" value="TRANSCRIPTIONAL REGULATORY PROTEIN"/>
    <property type="match status" value="1"/>
</dbReference>
<keyword evidence="3" id="KW-0805">Transcription regulation</keyword>
<dbReference type="PROSITE" id="PS00688">
    <property type="entry name" value="SIGMA54_INTERACT_3"/>
    <property type="match status" value="1"/>
</dbReference>
<evidence type="ECO:0000313" key="8">
    <source>
        <dbReference type="Proteomes" id="UP000285310"/>
    </source>
</evidence>
<dbReference type="SMART" id="SM00382">
    <property type="entry name" value="AAA"/>
    <property type="match status" value="1"/>
</dbReference>
<dbReference type="SUPFAM" id="SSF52540">
    <property type="entry name" value="P-loop containing nucleoside triphosphate hydrolases"/>
    <property type="match status" value="1"/>
</dbReference>
<evidence type="ECO:0000256" key="2">
    <source>
        <dbReference type="ARBA" id="ARBA00022840"/>
    </source>
</evidence>
<feature type="domain" description="Sigma-54 factor interaction" evidence="6">
    <location>
        <begin position="335"/>
        <end position="558"/>
    </location>
</feature>
<organism evidence="7 8">
    <name type="scientific">Salinisphaera japonica YTM-1</name>
    <dbReference type="NCBI Taxonomy" id="1209778"/>
    <lineage>
        <taxon>Bacteria</taxon>
        <taxon>Pseudomonadati</taxon>
        <taxon>Pseudomonadota</taxon>
        <taxon>Gammaproteobacteria</taxon>
        <taxon>Salinisphaerales</taxon>
        <taxon>Salinisphaeraceae</taxon>
        <taxon>Salinisphaera</taxon>
    </lineage>
</organism>
<proteinExistence type="predicted"/>
<comment type="caution">
    <text evidence="7">The sequence shown here is derived from an EMBL/GenBank/DDBJ whole genome shotgun (WGS) entry which is preliminary data.</text>
</comment>
<dbReference type="InterPro" id="IPR002078">
    <property type="entry name" value="Sigma_54_int"/>
</dbReference>
<dbReference type="InterPro" id="IPR025943">
    <property type="entry name" value="Sigma_54_int_dom_ATP-bd_2"/>
</dbReference>
<keyword evidence="5" id="KW-0804">Transcription</keyword>
<dbReference type="Gene3D" id="1.10.8.60">
    <property type="match status" value="1"/>
</dbReference>
<dbReference type="CDD" id="cd00009">
    <property type="entry name" value="AAA"/>
    <property type="match status" value="1"/>
</dbReference>
<evidence type="ECO:0000256" key="5">
    <source>
        <dbReference type="ARBA" id="ARBA00023163"/>
    </source>
</evidence>
<dbReference type="InterPro" id="IPR002197">
    <property type="entry name" value="HTH_Fis"/>
</dbReference>
<dbReference type="InterPro" id="IPR058031">
    <property type="entry name" value="AAA_lid_NorR"/>
</dbReference>
<evidence type="ECO:0000256" key="4">
    <source>
        <dbReference type="ARBA" id="ARBA00023125"/>
    </source>
</evidence>
<dbReference type="SUPFAM" id="SSF46689">
    <property type="entry name" value="Homeodomain-like"/>
    <property type="match status" value="1"/>
</dbReference>
<dbReference type="InterPro" id="IPR027417">
    <property type="entry name" value="P-loop_NTPase"/>
</dbReference>
<dbReference type="Pfam" id="PF00158">
    <property type="entry name" value="Sigma54_activat"/>
    <property type="match status" value="1"/>
</dbReference>
<dbReference type="InterPro" id="IPR009057">
    <property type="entry name" value="Homeodomain-like_sf"/>
</dbReference>
<keyword evidence="2" id="KW-0067">ATP-binding</keyword>
<gene>
    <name evidence="7" type="ORF">SAJA_07990</name>
</gene>
<dbReference type="Pfam" id="PF02954">
    <property type="entry name" value="HTH_8"/>
    <property type="match status" value="1"/>
</dbReference>